<comment type="similarity">
    <text evidence="2">Belongs to the GSP F family.</text>
</comment>
<dbReference type="PRINTS" id="PR00812">
    <property type="entry name" value="BCTERIALGSPF"/>
</dbReference>
<protein>
    <submittedName>
        <fullName evidence="8">Type II secretion system F family protein</fullName>
    </submittedName>
</protein>
<keyword evidence="9" id="KW-1185">Reference proteome</keyword>
<dbReference type="Proteomes" id="UP000515733">
    <property type="component" value="Chromosome"/>
</dbReference>
<name>A0A6S6YQ67_9PROT</name>
<keyword evidence="5" id="KW-1133">Transmembrane helix</keyword>
<dbReference type="InterPro" id="IPR042094">
    <property type="entry name" value="T2SS_GspF_sf"/>
</dbReference>
<keyword evidence="4" id="KW-0812">Transmembrane</keyword>
<keyword evidence="3" id="KW-1003">Cell membrane</keyword>
<dbReference type="RefSeq" id="WP_145772061.1">
    <property type="nucleotide sequence ID" value="NZ_LR778301.1"/>
</dbReference>
<dbReference type="KEGG" id="doe:DENOEST_2747"/>
<sequence>MALYSYRAMDAFGRIVQGRLDAGNLADLEARLKRLNVDFINGRPLTELRLPRRTRVSRRELIKFCFHLEQLAQAGVPLFEGLTDLQDSLPHGRFRDIVASMIESIQGGRTLSQAMAMHPRAFDDIFTSLIRTGEITGHLPEVLGNLAASLKWQDELAAHIRKLLMYPALLGTVVLAVFLFMMIYLVPRMAGFIQAMGQQMPMQTRILIALSDVVSNYGHLAGATLLALLALLAAVLHYDPQARHRLDACKLRLPLLGNILRKIILARFASVFAMMYASGIAILDAIRITEGIVGNAVIREGLAQAGRMIADGQNVTTAFQNADLFPPLVIRMLRVGENTGQLDKALANVGYFYDRDVRESIERVQAMIEPLMTLIIGILLGWVMLAVLGPIYDSISKVRI</sequence>
<evidence type="ECO:0000256" key="2">
    <source>
        <dbReference type="ARBA" id="ARBA00005745"/>
    </source>
</evidence>
<proteinExistence type="inferred from homology"/>
<evidence type="ECO:0000256" key="5">
    <source>
        <dbReference type="ARBA" id="ARBA00022989"/>
    </source>
</evidence>
<evidence type="ECO:0000256" key="1">
    <source>
        <dbReference type="ARBA" id="ARBA00004651"/>
    </source>
</evidence>
<dbReference type="PANTHER" id="PTHR30012:SF0">
    <property type="entry name" value="TYPE II SECRETION SYSTEM PROTEIN F-RELATED"/>
    <property type="match status" value="1"/>
</dbReference>
<dbReference type="InterPro" id="IPR003004">
    <property type="entry name" value="GspF/PilC"/>
</dbReference>
<evidence type="ECO:0000256" key="4">
    <source>
        <dbReference type="ARBA" id="ARBA00022692"/>
    </source>
</evidence>
<comment type="subcellular location">
    <subcellularLocation>
        <location evidence="1">Cell membrane</location>
        <topology evidence="1">Multi-pass membrane protein</topology>
    </subcellularLocation>
</comment>
<keyword evidence="6" id="KW-0472">Membrane</keyword>
<dbReference type="PANTHER" id="PTHR30012">
    <property type="entry name" value="GENERAL SECRETION PATHWAY PROTEIN"/>
    <property type="match status" value="1"/>
</dbReference>
<dbReference type="OrthoDB" id="9805682at2"/>
<evidence type="ECO:0000256" key="6">
    <source>
        <dbReference type="ARBA" id="ARBA00023136"/>
    </source>
</evidence>
<dbReference type="Pfam" id="PF00482">
    <property type="entry name" value="T2SSF"/>
    <property type="match status" value="2"/>
</dbReference>
<gene>
    <name evidence="8" type="ORF">DENOEST_2747</name>
</gene>
<evidence type="ECO:0000256" key="3">
    <source>
        <dbReference type="ARBA" id="ARBA00022475"/>
    </source>
</evidence>
<organism evidence="8 9">
    <name type="scientific">Denitratisoma oestradiolicum</name>
    <dbReference type="NCBI Taxonomy" id="311182"/>
    <lineage>
        <taxon>Bacteria</taxon>
        <taxon>Pseudomonadati</taxon>
        <taxon>Pseudomonadota</taxon>
        <taxon>Betaproteobacteria</taxon>
        <taxon>Nitrosomonadales</taxon>
        <taxon>Sterolibacteriaceae</taxon>
        <taxon>Denitratisoma</taxon>
    </lineage>
</organism>
<feature type="domain" description="Type II secretion system protein GspF" evidence="7">
    <location>
        <begin position="67"/>
        <end position="187"/>
    </location>
</feature>
<evidence type="ECO:0000313" key="9">
    <source>
        <dbReference type="Proteomes" id="UP000515733"/>
    </source>
</evidence>
<dbReference type="Gene3D" id="1.20.81.30">
    <property type="entry name" value="Type II secretion system (T2SS), domain F"/>
    <property type="match status" value="2"/>
</dbReference>
<dbReference type="AlphaFoldDB" id="A0A6S6YQ67"/>
<accession>A0A6S6YQ67</accession>
<dbReference type="EMBL" id="LR778301">
    <property type="protein sequence ID" value="CAB1369912.1"/>
    <property type="molecule type" value="Genomic_DNA"/>
</dbReference>
<evidence type="ECO:0000259" key="7">
    <source>
        <dbReference type="Pfam" id="PF00482"/>
    </source>
</evidence>
<dbReference type="InterPro" id="IPR018076">
    <property type="entry name" value="T2SS_GspF_dom"/>
</dbReference>
<feature type="domain" description="Type II secretion system protein GspF" evidence="7">
    <location>
        <begin position="268"/>
        <end position="390"/>
    </location>
</feature>
<dbReference type="GO" id="GO:0005886">
    <property type="term" value="C:plasma membrane"/>
    <property type="evidence" value="ECO:0007669"/>
    <property type="project" value="UniProtKB-SubCell"/>
</dbReference>
<reference evidence="8 9" key="1">
    <citation type="submission" date="2020-03" db="EMBL/GenBank/DDBJ databases">
        <authorList>
            <consortium name="Genoscope - CEA"/>
            <person name="William W."/>
        </authorList>
    </citation>
    <scope>NUCLEOTIDE SEQUENCE [LARGE SCALE GENOMIC DNA]</scope>
    <source>
        <strain evidence="9">DSM 16959</strain>
    </source>
</reference>
<evidence type="ECO:0000313" key="8">
    <source>
        <dbReference type="EMBL" id="CAB1369912.1"/>
    </source>
</evidence>